<dbReference type="EMBL" id="PSXY01000024">
    <property type="protein sequence ID" value="PPF66057.1"/>
    <property type="molecule type" value="Genomic_DNA"/>
</dbReference>
<organism evidence="2 3">
    <name type="scientific">Clavibacter michiganensis</name>
    <dbReference type="NCBI Taxonomy" id="28447"/>
    <lineage>
        <taxon>Bacteria</taxon>
        <taxon>Bacillati</taxon>
        <taxon>Actinomycetota</taxon>
        <taxon>Actinomycetes</taxon>
        <taxon>Micrococcales</taxon>
        <taxon>Microbacteriaceae</taxon>
        <taxon>Clavibacter</taxon>
    </lineage>
</organism>
<evidence type="ECO:0000313" key="2">
    <source>
        <dbReference type="EMBL" id="PPF66057.1"/>
    </source>
</evidence>
<gene>
    <name evidence="2" type="ORF">C5E16_12510</name>
</gene>
<dbReference type="InterPro" id="IPR010982">
    <property type="entry name" value="Lambda_DNA-bd_dom_sf"/>
</dbReference>
<dbReference type="PROSITE" id="PS50943">
    <property type="entry name" value="HTH_CROC1"/>
    <property type="match status" value="1"/>
</dbReference>
<dbReference type="Pfam" id="PF01381">
    <property type="entry name" value="HTH_3"/>
    <property type="match status" value="1"/>
</dbReference>
<feature type="domain" description="HTH cro/C1-type" evidence="1">
    <location>
        <begin position="16"/>
        <end position="71"/>
    </location>
</feature>
<dbReference type="Gene3D" id="1.10.260.40">
    <property type="entry name" value="lambda repressor-like DNA-binding domains"/>
    <property type="match status" value="1"/>
</dbReference>
<protein>
    <submittedName>
        <fullName evidence="2">XRE family transcriptional regulator</fullName>
    </submittedName>
</protein>
<comment type="caution">
    <text evidence="2">The sequence shown here is derived from an EMBL/GenBank/DDBJ whole genome shotgun (WGS) entry which is preliminary data.</text>
</comment>
<dbReference type="CDD" id="cd00093">
    <property type="entry name" value="HTH_XRE"/>
    <property type="match status" value="1"/>
</dbReference>
<sequence>MRTAPIKDPTTLGLVLREARLQSGLTQRELAAALDVRQSYIAEMELGKSIKALERLFGFARETGLTLTADIADAAEAD</sequence>
<name>A0A2S5VRM7_9MICO</name>
<dbReference type="InterPro" id="IPR001387">
    <property type="entry name" value="Cro/C1-type_HTH"/>
</dbReference>
<dbReference type="SMART" id="SM00530">
    <property type="entry name" value="HTH_XRE"/>
    <property type="match status" value="1"/>
</dbReference>
<dbReference type="SUPFAM" id="SSF47413">
    <property type="entry name" value="lambda repressor-like DNA-binding domains"/>
    <property type="match status" value="1"/>
</dbReference>
<dbReference type="AlphaFoldDB" id="A0A2S5VRM7"/>
<proteinExistence type="predicted"/>
<reference evidence="2 3" key="1">
    <citation type="submission" date="2018-02" db="EMBL/GenBank/DDBJ databases">
        <title>Bacteriophage NCPPB3778 and a type I-E CRISPR drive the evolution of the US Biological Select Agent, Rathayibacter toxicus.</title>
        <authorList>
            <person name="Davis E.W.II."/>
            <person name="Tabima J.F."/>
            <person name="Weisberg A.J."/>
            <person name="Lopes L.D."/>
            <person name="Wiseman M.S."/>
            <person name="Wiseman M.S."/>
            <person name="Pupko T."/>
            <person name="Belcher M.S."/>
            <person name="Sechler A.J."/>
            <person name="Tancos M.A."/>
            <person name="Schroeder B.K."/>
            <person name="Murray T.D."/>
            <person name="Luster D.G."/>
            <person name="Schneider W.L."/>
            <person name="Rogers E."/>
            <person name="Andreote F.D."/>
            <person name="Grunwald N.J."/>
            <person name="Putnam M.L."/>
            <person name="Chang J.H."/>
        </authorList>
    </citation>
    <scope>NUCLEOTIDE SEQUENCE [LARGE SCALE GENOMIC DNA]</scope>
    <source>
        <strain evidence="2 3">AY1B3</strain>
    </source>
</reference>
<evidence type="ECO:0000313" key="3">
    <source>
        <dbReference type="Proteomes" id="UP000239241"/>
    </source>
</evidence>
<accession>A0A2S5VRM7</accession>
<dbReference type="GO" id="GO:0003677">
    <property type="term" value="F:DNA binding"/>
    <property type="evidence" value="ECO:0007669"/>
    <property type="project" value="InterPro"/>
</dbReference>
<dbReference type="Proteomes" id="UP000239241">
    <property type="component" value="Unassembled WGS sequence"/>
</dbReference>
<evidence type="ECO:0000259" key="1">
    <source>
        <dbReference type="PROSITE" id="PS50943"/>
    </source>
</evidence>